<protein>
    <submittedName>
        <fullName evidence="2">Uncharacterized protein</fullName>
    </submittedName>
</protein>
<dbReference type="AlphaFoldDB" id="A0A3S0ZXX9"/>
<dbReference type="EMBL" id="RSCJ01000027">
    <property type="protein sequence ID" value="RUR74878.1"/>
    <property type="molecule type" value="Genomic_DNA"/>
</dbReference>
<gene>
    <name evidence="2" type="ORF">PCC6912_50560</name>
</gene>
<keyword evidence="1" id="KW-1133">Transmembrane helix</keyword>
<reference evidence="2 3" key="1">
    <citation type="journal article" date="2019" name="Genome Biol. Evol.">
        <title>Day and night: Metabolic profiles and evolutionary relationships of six axenic non-marine cyanobacteria.</title>
        <authorList>
            <person name="Will S.E."/>
            <person name="Henke P."/>
            <person name="Boedeker C."/>
            <person name="Huang S."/>
            <person name="Brinkmann H."/>
            <person name="Rohde M."/>
            <person name="Jarek M."/>
            <person name="Friedl T."/>
            <person name="Seufert S."/>
            <person name="Schumacher M."/>
            <person name="Overmann J."/>
            <person name="Neumann-Schaal M."/>
            <person name="Petersen J."/>
        </authorList>
    </citation>
    <scope>NUCLEOTIDE SEQUENCE [LARGE SCALE GENOMIC DNA]</scope>
    <source>
        <strain evidence="2 3">PCC 6912</strain>
    </source>
</reference>
<proteinExistence type="predicted"/>
<comment type="caution">
    <text evidence="2">The sequence shown here is derived from an EMBL/GenBank/DDBJ whole genome shotgun (WGS) entry which is preliminary data.</text>
</comment>
<dbReference type="STRING" id="211165.GCA_000317285_01845"/>
<dbReference type="Proteomes" id="UP000268857">
    <property type="component" value="Unassembled WGS sequence"/>
</dbReference>
<evidence type="ECO:0000313" key="2">
    <source>
        <dbReference type="EMBL" id="RUR74878.1"/>
    </source>
</evidence>
<sequence>MFMLQSRWFKILHSLGLEFWLPLPLLGLAFWVGSGLVMDWVISRSNQTTKYLKVDYQSTKEPNIIIMSIKAEINKSQGISRVKVKTVSSVLKELEFEFATTELSQLEAAISQELRLPIENVRELMKNQNIGQ</sequence>
<accession>A0A3S0ZXX9</accession>
<evidence type="ECO:0000313" key="3">
    <source>
        <dbReference type="Proteomes" id="UP000268857"/>
    </source>
</evidence>
<organism evidence="2 3">
    <name type="scientific">Chlorogloeopsis fritschii PCC 6912</name>
    <dbReference type="NCBI Taxonomy" id="211165"/>
    <lineage>
        <taxon>Bacteria</taxon>
        <taxon>Bacillati</taxon>
        <taxon>Cyanobacteriota</taxon>
        <taxon>Cyanophyceae</taxon>
        <taxon>Nostocales</taxon>
        <taxon>Chlorogloeopsidaceae</taxon>
        <taxon>Chlorogloeopsis</taxon>
    </lineage>
</organism>
<keyword evidence="1" id="KW-0812">Transmembrane</keyword>
<name>A0A3S0ZXX9_CHLFR</name>
<keyword evidence="3" id="KW-1185">Reference proteome</keyword>
<keyword evidence="1" id="KW-0472">Membrane</keyword>
<evidence type="ECO:0000256" key="1">
    <source>
        <dbReference type="SAM" id="Phobius"/>
    </source>
</evidence>
<feature type="transmembrane region" description="Helical" evidence="1">
    <location>
        <begin position="20"/>
        <end position="42"/>
    </location>
</feature>